<dbReference type="AlphaFoldDB" id="A0AAW8YZP4"/>
<proteinExistence type="predicted"/>
<accession>A0AAW8YZP4</accession>
<reference evidence="1" key="1">
    <citation type="submission" date="2023-10" db="EMBL/GenBank/DDBJ databases">
        <authorList>
            <person name="Sykes E.M.E."/>
            <person name="Khan I.U.H."/>
            <person name="Kumar A."/>
        </authorList>
    </citation>
    <scope>NUCLEOTIDE SEQUENCE</scope>
    <source>
        <strain evidence="1">IK5</strain>
    </source>
</reference>
<dbReference type="RefSeq" id="WP_317305253.1">
    <property type="nucleotide sequence ID" value="NZ_JAWJYY010000001.1"/>
</dbReference>
<dbReference type="Pfam" id="PF11876">
    <property type="entry name" value="TsiV"/>
    <property type="match status" value="1"/>
</dbReference>
<evidence type="ECO:0000313" key="1">
    <source>
        <dbReference type="EMBL" id="MDV4314352.1"/>
    </source>
</evidence>
<protein>
    <submittedName>
        <fullName evidence="1">DUF3396 domain-containing protein</fullName>
    </submittedName>
</protein>
<comment type="caution">
    <text evidence="1">The sequence shown here is derived from an EMBL/GenBank/DDBJ whole genome shotgun (WGS) entry which is preliminary data.</text>
</comment>
<sequence length="361" mass="42734">MGELFQQAEAWLDRIEQTQDYTLPYVDLESKTEPVRLNLMMSFWFYDGDKLEVREYFFNKVIEYIQLTGIDFVREASVNKQRERKFRKEGFPENWIEDIRGKKLDSSLSYYFSDQPKMSFAPKYGVDVAFSSEMANNERYSTINFIFPFDFTNNSDKRLQCIEFFKSVVREIKVEQAYCGYRVGQPLDFTQAVPWQTFETAANYRFLGLDIDKNMVQRSHVTNDEPSLEKGVRSTAWLVYLGQPWLEKLDEVQAIQKQDPNTPLRLEPINNGVFFRADESPQLARIGLPRPQGYQALNNILKPIREKMLPLTQYADSLAEWEPVFFQPEQCDWWLERWDREDDTELLKKYPVPEILKAKLD</sequence>
<organism evidence="1 2">
    <name type="scientific">Acinetobacter indicus</name>
    <dbReference type="NCBI Taxonomy" id="756892"/>
    <lineage>
        <taxon>Bacteria</taxon>
        <taxon>Pseudomonadati</taxon>
        <taxon>Pseudomonadota</taxon>
        <taxon>Gammaproteobacteria</taxon>
        <taxon>Moraxellales</taxon>
        <taxon>Moraxellaceae</taxon>
        <taxon>Acinetobacter</taxon>
    </lineage>
</organism>
<name>A0AAW8YZP4_9GAMM</name>
<dbReference type="InterPro" id="IPR021815">
    <property type="entry name" value="TsiV"/>
</dbReference>
<gene>
    <name evidence="1" type="ORF">MSG88_00745</name>
</gene>
<evidence type="ECO:0000313" key="2">
    <source>
        <dbReference type="Proteomes" id="UP001284654"/>
    </source>
</evidence>
<dbReference type="EMBL" id="JAWJYY010000001">
    <property type="protein sequence ID" value="MDV4314352.1"/>
    <property type="molecule type" value="Genomic_DNA"/>
</dbReference>
<dbReference type="Proteomes" id="UP001284654">
    <property type="component" value="Unassembled WGS sequence"/>
</dbReference>